<evidence type="ECO:0000313" key="3">
    <source>
        <dbReference type="Proteomes" id="UP000824755"/>
    </source>
</evidence>
<keyword evidence="1" id="KW-0472">Membrane</keyword>
<dbReference type="Proteomes" id="UP000824755">
    <property type="component" value="Chromosome"/>
</dbReference>
<keyword evidence="3" id="KW-1185">Reference proteome</keyword>
<protein>
    <submittedName>
        <fullName evidence="2">DUF4381 domain-containing protein</fullName>
    </submittedName>
</protein>
<evidence type="ECO:0000256" key="1">
    <source>
        <dbReference type="SAM" id="Phobius"/>
    </source>
</evidence>
<accession>A0ABX8WRC6</accession>
<dbReference type="EMBL" id="CP080544">
    <property type="protein sequence ID" value="QYR53382.1"/>
    <property type="molecule type" value="Genomic_DNA"/>
</dbReference>
<keyword evidence="1" id="KW-1133">Transmembrane helix</keyword>
<dbReference type="InterPro" id="IPR025489">
    <property type="entry name" value="DUF4381"/>
</dbReference>
<name>A0ABX8WRC6_9GAMM</name>
<feature type="transmembrane region" description="Helical" evidence="1">
    <location>
        <begin position="20"/>
        <end position="43"/>
    </location>
</feature>
<dbReference type="Pfam" id="PF14316">
    <property type="entry name" value="DUF4381"/>
    <property type="match status" value="1"/>
</dbReference>
<reference evidence="2 3" key="1">
    <citation type="submission" date="2021-08" db="EMBL/GenBank/DDBJ databases">
        <title>Lysobacter sp. strain CJ11 Genome sequencing and assembly.</title>
        <authorList>
            <person name="Kim I."/>
        </authorList>
    </citation>
    <scope>NUCLEOTIDE SEQUENCE [LARGE SCALE GENOMIC DNA]</scope>
    <source>
        <strain evidence="2 3">CJ11</strain>
    </source>
</reference>
<dbReference type="RefSeq" id="WP_220380198.1">
    <property type="nucleotide sequence ID" value="NZ_CP080544.1"/>
</dbReference>
<keyword evidence="1" id="KW-0812">Transmembrane</keyword>
<organism evidence="2 3">
    <name type="scientific">Lysobacter soyae</name>
    <dbReference type="NCBI Taxonomy" id="2764185"/>
    <lineage>
        <taxon>Bacteria</taxon>
        <taxon>Pseudomonadati</taxon>
        <taxon>Pseudomonadota</taxon>
        <taxon>Gammaproteobacteria</taxon>
        <taxon>Lysobacterales</taxon>
        <taxon>Lysobacteraceae</taxon>
        <taxon>Lysobacter</taxon>
    </lineage>
</organism>
<evidence type="ECO:0000313" key="2">
    <source>
        <dbReference type="EMBL" id="QYR53382.1"/>
    </source>
</evidence>
<gene>
    <name evidence="2" type="ORF">H8L67_02400</name>
</gene>
<proteinExistence type="predicted"/>
<sequence>MSPGKEIVLRDVHDVPVPPLWPLTAAWWGVIVCVLLVLIALCLGQWRIRQKRLHAERLFDESVAKATSPEQKLQIMSELLRRSARKIRADADTLTGNAWLELLEAGMPSGSFTTEPGNLIASGLFMADVSAETVEQIEARVRTRFVSWMTGR</sequence>